<proteinExistence type="inferred from homology"/>
<dbReference type="PROSITE" id="PS50928">
    <property type="entry name" value="ABC_TM1"/>
    <property type="match status" value="1"/>
</dbReference>
<evidence type="ECO:0000313" key="11">
    <source>
        <dbReference type="EMBL" id="MDT7519226.1"/>
    </source>
</evidence>
<dbReference type="InterPro" id="IPR035906">
    <property type="entry name" value="MetI-like_sf"/>
</dbReference>
<evidence type="ECO:0000256" key="5">
    <source>
        <dbReference type="ARBA" id="ARBA00022519"/>
    </source>
</evidence>
<evidence type="ECO:0000256" key="6">
    <source>
        <dbReference type="ARBA" id="ARBA00022692"/>
    </source>
</evidence>
<dbReference type="Pfam" id="PF00528">
    <property type="entry name" value="BPD_transp_1"/>
    <property type="match status" value="1"/>
</dbReference>
<feature type="transmembrane region" description="Helical" evidence="9">
    <location>
        <begin position="61"/>
        <end position="82"/>
    </location>
</feature>
<evidence type="ECO:0000256" key="1">
    <source>
        <dbReference type="ARBA" id="ARBA00004429"/>
    </source>
</evidence>
<name>A0ABU3KNC1_9BURK</name>
<evidence type="ECO:0000256" key="4">
    <source>
        <dbReference type="ARBA" id="ARBA00022475"/>
    </source>
</evidence>
<dbReference type="SUPFAM" id="SSF161098">
    <property type="entry name" value="MetI-like"/>
    <property type="match status" value="1"/>
</dbReference>
<comment type="similarity">
    <text evidence="2">Belongs to the binding-protein-dependent transport system permease family. HisMQ subfamily.</text>
</comment>
<sequence length="231" mass="24903">MDAWFTDIFVLLQDNRAELWEGLVVTLQLWAASGAAGLVLALCLALGATHGGPVVRRLVRLYGAAFRGTPLLVQMFLLYYGLSQFEWVRASVAWVVLEDEFYCGLIALTLNIAAYMAEDIRAGILAIPAGQTEAARAFGMPSGTLLRRIVLPQALRIATPALGNEVVSLLKATALVSTITVFDLTGVARRLSNESYTTDALVLAGVVYGALTLLISAGVHFLERRRKSHAA</sequence>
<dbReference type="EMBL" id="JAVBIK010000001">
    <property type="protein sequence ID" value="MDT7519226.1"/>
    <property type="molecule type" value="Genomic_DNA"/>
</dbReference>
<dbReference type="Gene3D" id="1.10.3720.10">
    <property type="entry name" value="MetI-like"/>
    <property type="match status" value="1"/>
</dbReference>
<keyword evidence="3 9" id="KW-0813">Transport</keyword>
<evidence type="ECO:0000256" key="9">
    <source>
        <dbReference type="RuleBase" id="RU363032"/>
    </source>
</evidence>
<keyword evidence="4" id="KW-1003">Cell membrane</keyword>
<dbReference type="PANTHER" id="PTHR30614:SF10">
    <property type="entry name" value="ARGININE ABC TRANSPORTER PERMEASE PROTEIN ARTM"/>
    <property type="match status" value="1"/>
</dbReference>
<gene>
    <name evidence="11" type="ORF">RAE19_10960</name>
</gene>
<dbReference type="Proteomes" id="UP001321700">
    <property type="component" value="Unassembled WGS sequence"/>
</dbReference>
<keyword evidence="5" id="KW-0997">Cell inner membrane</keyword>
<comment type="subcellular location">
    <subcellularLocation>
        <location evidence="1">Cell inner membrane</location>
        <topology evidence="1">Multi-pass membrane protein</topology>
    </subcellularLocation>
    <subcellularLocation>
        <location evidence="9">Cell membrane</location>
        <topology evidence="9">Multi-pass membrane protein</topology>
    </subcellularLocation>
</comment>
<dbReference type="PANTHER" id="PTHR30614">
    <property type="entry name" value="MEMBRANE COMPONENT OF AMINO ACID ABC TRANSPORTER"/>
    <property type="match status" value="1"/>
</dbReference>
<evidence type="ECO:0000256" key="2">
    <source>
        <dbReference type="ARBA" id="ARBA00010072"/>
    </source>
</evidence>
<reference evidence="11 12" key="1">
    <citation type="submission" date="2023-08" db="EMBL/GenBank/DDBJ databases">
        <title>Rhodoferax potami sp. nov. and Rhodoferax mekongensis sp. nov., isolated from the Mekong River in Thailand.</title>
        <authorList>
            <person name="Kitikhun S."/>
            <person name="Charoenyingcharoen P."/>
            <person name="Siriarchawattana P."/>
            <person name="Likhitrattanapisal S."/>
            <person name="Nilsakha T."/>
            <person name="Chanpet A."/>
            <person name="Rattanawaree P."/>
            <person name="Ingsriswang S."/>
        </authorList>
    </citation>
    <scope>NUCLEOTIDE SEQUENCE [LARGE SCALE GENOMIC DNA]</scope>
    <source>
        <strain evidence="11 12">TBRC 17660</strain>
    </source>
</reference>
<dbReference type="NCBIfam" id="TIGR01726">
    <property type="entry name" value="HEQRo_perm_3TM"/>
    <property type="match status" value="1"/>
</dbReference>
<evidence type="ECO:0000256" key="7">
    <source>
        <dbReference type="ARBA" id="ARBA00022989"/>
    </source>
</evidence>
<keyword evidence="6 9" id="KW-0812">Transmembrane</keyword>
<protein>
    <submittedName>
        <fullName evidence="11">ABC transporter permease subunit</fullName>
    </submittedName>
</protein>
<evidence type="ECO:0000256" key="8">
    <source>
        <dbReference type="ARBA" id="ARBA00023136"/>
    </source>
</evidence>
<dbReference type="RefSeq" id="WP_313874921.1">
    <property type="nucleotide sequence ID" value="NZ_JAVBIK010000001.1"/>
</dbReference>
<evidence type="ECO:0000259" key="10">
    <source>
        <dbReference type="PROSITE" id="PS50928"/>
    </source>
</evidence>
<keyword evidence="7 9" id="KW-1133">Transmembrane helix</keyword>
<accession>A0ABU3KNC1</accession>
<dbReference type="CDD" id="cd06261">
    <property type="entry name" value="TM_PBP2"/>
    <property type="match status" value="1"/>
</dbReference>
<evidence type="ECO:0000256" key="3">
    <source>
        <dbReference type="ARBA" id="ARBA00022448"/>
    </source>
</evidence>
<feature type="transmembrane region" description="Helical" evidence="9">
    <location>
        <begin position="200"/>
        <end position="222"/>
    </location>
</feature>
<comment type="caution">
    <text evidence="11">The sequence shown here is derived from an EMBL/GenBank/DDBJ whole genome shotgun (WGS) entry which is preliminary data.</text>
</comment>
<evidence type="ECO:0000313" key="12">
    <source>
        <dbReference type="Proteomes" id="UP001321700"/>
    </source>
</evidence>
<feature type="domain" description="ABC transmembrane type-1" evidence="10">
    <location>
        <begin position="23"/>
        <end position="219"/>
    </location>
</feature>
<dbReference type="InterPro" id="IPR010065">
    <property type="entry name" value="AA_ABC_transptr_permease_3TM"/>
</dbReference>
<keyword evidence="12" id="KW-1185">Reference proteome</keyword>
<keyword evidence="8 9" id="KW-0472">Membrane</keyword>
<feature type="transmembrane region" description="Helical" evidence="9">
    <location>
        <begin position="29"/>
        <end position="49"/>
    </location>
</feature>
<dbReference type="InterPro" id="IPR000515">
    <property type="entry name" value="MetI-like"/>
</dbReference>
<organism evidence="11 12">
    <name type="scientific">Rhodoferax potami</name>
    <dbReference type="NCBI Taxonomy" id="3068338"/>
    <lineage>
        <taxon>Bacteria</taxon>
        <taxon>Pseudomonadati</taxon>
        <taxon>Pseudomonadota</taxon>
        <taxon>Betaproteobacteria</taxon>
        <taxon>Burkholderiales</taxon>
        <taxon>Comamonadaceae</taxon>
        <taxon>Rhodoferax</taxon>
    </lineage>
</organism>
<dbReference type="InterPro" id="IPR043429">
    <property type="entry name" value="ArtM/GltK/GlnP/TcyL/YhdX-like"/>
</dbReference>